<name>A0A397TKF2_9GLOM</name>
<dbReference type="AlphaFoldDB" id="A0A397TKF2"/>
<proteinExistence type="predicted"/>
<reference evidence="1 2" key="1">
    <citation type="submission" date="2018-06" db="EMBL/GenBank/DDBJ databases">
        <title>Comparative genomics reveals the genomic features of Rhizophagus irregularis, R. cerebriforme, R. diaphanum and Gigaspora rosea, and their symbiotic lifestyle signature.</title>
        <authorList>
            <person name="Morin E."/>
            <person name="San Clemente H."/>
            <person name="Chen E.C.H."/>
            <person name="De La Providencia I."/>
            <person name="Hainaut M."/>
            <person name="Kuo A."/>
            <person name="Kohler A."/>
            <person name="Murat C."/>
            <person name="Tang N."/>
            <person name="Roy S."/>
            <person name="Loubradou J."/>
            <person name="Henrissat B."/>
            <person name="Grigoriev I.V."/>
            <person name="Corradi N."/>
            <person name="Roux C."/>
            <person name="Martin F.M."/>
        </authorList>
    </citation>
    <scope>NUCLEOTIDE SEQUENCE [LARGE SCALE GENOMIC DNA]</scope>
    <source>
        <strain evidence="1 2">DAOM 227022</strain>
    </source>
</reference>
<accession>A0A397TKF2</accession>
<protein>
    <submittedName>
        <fullName evidence="1">Uncharacterized protein</fullName>
    </submittedName>
</protein>
<sequence length="77" mass="8677">MNSKNLEQLLNINKFLFTTLPSNIHSVQAYVSTINISDNFSIIFDTSHEILAPLTNINIALTQNDGTRSGTLKINRW</sequence>
<keyword evidence="2" id="KW-1185">Reference proteome</keyword>
<dbReference type="Proteomes" id="UP000265703">
    <property type="component" value="Unassembled WGS sequence"/>
</dbReference>
<comment type="caution">
    <text evidence="1">The sequence shown here is derived from an EMBL/GenBank/DDBJ whole genome shotgun (WGS) entry which is preliminary data.</text>
</comment>
<dbReference type="EMBL" id="QKYT01000012">
    <property type="protein sequence ID" value="RIA98703.1"/>
    <property type="molecule type" value="Genomic_DNA"/>
</dbReference>
<evidence type="ECO:0000313" key="1">
    <source>
        <dbReference type="EMBL" id="RIA98703.1"/>
    </source>
</evidence>
<gene>
    <name evidence="1" type="ORF">C1645_812385</name>
</gene>
<evidence type="ECO:0000313" key="2">
    <source>
        <dbReference type="Proteomes" id="UP000265703"/>
    </source>
</evidence>
<organism evidence="1 2">
    <name type="scientific">Glomus cerebriforme</name>
    <dbReference type="NCBI Taxonomy" id="658196"/>
    <lineage>
        <taxon>Eukaryota</taxon>
        <taxon>Fungi</taxon>
        <taxon>Fungi incertae sedis</taxon>
        <taxon>Mucoromycota</taxon>
        <taxon>Glomeromycotina</taxon>
        <taxon>Glomeromycetes</taxon>
        <taxon>Glomerales</taxon>
        <taxon>Glomeraceae</taxon>
        <taxon>Glomus</taxon>
    </lineage>
</organism>